<evidence type="ECO:0000313" key="1">
    <source>
        <dbReference type="EMBL" id="ORD99658.1"/>
    </source>
</evidence>
<proteinExistence type="predicted"/>
<dbReference type="VEuPathDB" id="MicrosporidiaDB:HERIO_2283"/>
<gene>
    <name evidence="1" type="ORF">A0H76_448</name>
</gene>
<dbReference type="AlphaFoldDB" id="A0A1X0QIQ9"/>
<dbReference type="Proteomes" id="UP000192501">
    <property type="component" value="Unassembled WGS sequence"/>
</dbReference>
<organism evidence="1 2">
    <name type="scientific">Hepatospora eriocheir</name>
    <dbReference type="NCBI Taxonomy" id="1081669"/>
    <lineage>
        <taxon>Eukaryota</taxon>
        <taxon>Fungi</taxon>
        <taxon>Fungi incertae sedis</taxon>
        <taxon>Microsporidia</taxon>
        <taxon>Hepatosporidae</taxon>
        <taxon>Hepatospora</taxon>
    </lineage>
</organism>
<name>A0A1X0QIQ9_9MICR</name>
<dbReference type="EMBL" id="LTAI01000138">
    <property type="protein sequence ID" value="ORD99658.1"/>
    <property type="molecule type" value="Genomic_DNA"/>
</dbReference>
<reference evidence="1 2" key="1">
    <citation type="journal article" date="2017" name="Environ. Microbiol.">
        <title>Decay of the glycolytic pathway and adaptation to intranuclear parasitism within Enterocytozoonidae microsporidia.</title>
        <authorList>
            <person name="Wiredu Boakye D."/>
            <person name="Jaroenlak P."/>
            <person name="Prachumwat A."/>
            <person name="Williams T.A."/>
            <person name="Bateman K.S."/>
            <person name="Itsathitphaisarn O."/>
            <person name="Sritunyalucksana K."/>
            <person name="Paszkiewicz K.H."/>
            <person name="Moore K.A."/>
            <person name="Stentiford G.D."/>
            <person name="Williams B.A."/>
        </authorList>
    </citation>
    <scope>NUCLEOTIDE SEQUENCE [LARGE SCALE GENOMIC DNA]</scope>
    <source>
        <strain evidence="2">canceri</strain>
    </source>
</reference>
<sequence length="63" mass="7536">MVNIFKTILTIKINKMINNKRDFKSNNIKNLETKEMNSEVTAEISEDLISNRKYNNKCFKNFY</sequence>
<dbReference type="VEuPathDB" id="MicrosporidiaDB:A0H76_448"/>
<accession>A0A1X0QIQ9</accession>
<comment type="caution">
    <text evidence="1">The sequence shown here is derived from an EMBL/GenBank/DDBJ whole genome shotgun (WGS) entry which is preliminary data.</text>
</comment>
<protein>
    <submittedName>
        <fullName evidence="1">Uncharacterized protein</fullName>
    </submittedName>
</protein>
<evidence type="ECO:0000313" key="2">
    <source>
        <dbReference type="Proteomes" id="UP000192501"/>
    </source>
</evidence>